<gene>
    <name evidence="1" type="ORF">Lalb_Chr22g0350081</name>
</gene>
<evidence type="ECO:0000313" key="2">
    <source>
        <dbReference type="Proteomes" id="UP000447434"/>
    </source>
</evidence>
<accession>A0A6A4NAU8</accession>
<evidence type="ECO:0000313" key="1">
    <source>
        <dbReference type="EMBL" id="KAE9587935.1"/>
    </source>
</evidence>
<organism evidence="1 2">
    <name type="scientific">Lupinus albus</name>
    <name type="common">White lupine</name>
    <name type="synonym">Lupinus termis</name>
    <dbReference type="NCBI Taxonomy" id="3870"/>
    <lineage>
        <taxon>Eukaryota</taxon>
        <taxon>Viridiplantae</taxon>
        <taxon>Streptophyta</taxon>
        <taxon>Embryophyta</taxon>
        <taxon>Tracheophyta</taxon>
        <taxon>Spermatophyta</taxon>
        <taxon>Magnoliopsida</taxon>
        <taxon>eudicotyledons</taxon>
        <taxon>Gunneridae</taxon>
        <taxon>Pentapetalae</taxon>
        <taxon>rosids</taxon>
        <taxon>fabids</taxon>
        <taxon>Fabales</taxon>
        <taxon>Fabaceae</taxon>
        <taxon>Papilionoideae</taxon>
        <taxon>50 kb inversion clade</taxon>
        <taxon>genistoids sensu lato</taxon>
        <taxon>core genistoids</taxon>
        <taxon>Genisteae</taxon>
        <taxon>Lupinus</taxon>
    </lineage>
</organism>
<dbReference type="EMBL" id="WOCE01000022">
    <property type="protein sequence ID" value="KAE9587935.1"/>
    <property type="molecule type" value="Genomic_DNA"/>
</dbReference>
<comment type="caution">
    <text evidence="1">The sequence shown here is derived from an EMBL/GenBank/DDBJ whole genome shotgun (WGS) entry which is preliminary data.</text>
</comment>
<protein>
    <submittedName>
        <fullName evidence="1">Uncharacterized protein</fullName>
    </submittedName>
</protein>
<dbReference type="Proteomes" id="UP000447434">
    <property type="component" value="Chromosome 22"/>
</dbReference>
<name>A0A6A4NAU8_LUPAL</name>
<dbReference type="OrthoDB" id="4062651at2759"/>
<keyword evidence="2" id="KW-1185">Reference proteome</keyword>
<proteinExistence type="predicted"/>
<reference evidence="2" key="1">
    <citation type="journal article" date="2020" name="Nat. Commun.">
        <title>Genome sequence of the cluster root forming white lupin.</title>
        <authorList>
            <person name="Hufnagel B."/>
            <person name="Marques A."/>
            <person name="Soriano A."/>
            <person name="Marques L."/>
            <person name="Divol F."/>
            <person name="Doumas P."/>
            <person name="Sallet E."/>
            <person name="Mancinotti D."/>
            <person name="Carrere S."/>
            <person name="Marande W."/>
            <person name="Arribat S."/>
            <person name="Keller J."/>
            <person name="Huneau C."/>
            <person name="Blein T."/>
            <person name="Aime D."/>
            <person name="Laguerre M."/>
            <person name="Taylor J."/>
            <person name="Schubert V."/>
            <person name="Nelson M."/>
            <person name="Geu-Flores F."/>
            <person name="Crespi M."/>
            <person name="Gallardo-Guerrero K."/>
            <person name="Delaux P.-M."/>
            <person name="Salse J."/>
            <person name="Berges H."/>
            <person name="Guyot R."/>
            <person name="Gouzy J."/>
            <person name="Peret B."/>
        </authorList>
    </citation>
    <scope>NUCLEOTIDE SEQUENCE [LARGE SCALE GENOMIC DNA]</scope>
    <source>
        <strain evidence="2">cv. Amiga</strain>
    </source>
</reference>
<sequence>MYVQEQPNMHLAIADVVTALNYLASPKLILIFVQCNAANSTKTACLLQE</sequence>
<dbReference type="AlphaFoldDB" id="A0A6A4NAU8"/>